<feature type="transmembrane region" description="Helical" evidence="1">
    <location>
        <begin position="46"/>
        <end position="68"/>
    </location>
</feature>
<dbReference type="EMBL" id="MDET01000038">
    <property type="protein sequence ID" value="OQM74126.1"/>
    <property type="molecule type" value="Genomic_DNA"/>
</dbReference>
<feature type="transmembrane region" description="Helical" evidence="1">
    <location>
        <begin position="231"/>
        <end position="247"/>
    </location>
</feature>
<keyword evidence="1" id="KW-0472">Membrane</keyword>
<feature type="transmembrane region" description="Helical" evidence="1">
    <location>
        <begin position="387"/>
        <end position="404"/>
    </location>
</feature>
<gene>
    <name evidence="2" type="ORF">BFN67_22585</name>
</gene>
<evidence type="ECO:0000313" key="2">
    <source>
        <dbReference type="EMBL" id="OQM74126.1"/>
    </source>
</evidence>
<sequence length="453" mass="50036">MTSPQDSSSSSRIVYRCASMLAWYSIEYLLLACLYVYFVFSTSAYMGFDVAINLEKVPFSMILIIAFVAITPQKNNLRSFFLNCLLAIYIIPSSIVYAFSDKETWQYLVILYSCLIVYIASAVQIPVVRTVYIHRKILLQVSLASTVAILFAIWHFSGFANFNLDITQVYEFRSEASNDLPGIFGYITSITAKIIIPLGLVISLQYRKYLTAAAVIAMAVILFGFTSNKGVLVYPILSVAIYVFLLTTMRFSLVIAGLSAALIFACIDAALYFSFDGASPWGLFVDIIVRRGIFLPPLLDYDHLTFFGENPKFYWSMSKITLGMVPSPYDITPQYVIGQAFFHSADTAANTGFIGNGYAQAGLLGSTVYAIGVGFVISLLSNLGRKFGAPFVGAIVFSQVITMLTGADFLTMMLTHGMLVSLFLLMVVRSPEDMTTSRNKERSLPLGLASELP</sequence>
<feature type="transmembrane region" description="Helical" evidence="1">
    <location>
        <begin position="183"/>
        <end position="202"/>
    </location>
</feature>
<feature type="transmembrane region" description="Helical" evidence="1">
    <location>
        <begin position="410"/>
        <end position="428"/>
    </location>
</feature>
<reference evidence="2 3" key="1">
    <citation type="journal article" date="2016" name="Int. J. Syst. Evol. Microbiol.">
        <title>Pseudaminobacter manganicus sp. nov., isolated from sludge of a manganese mine.</title>
        <authorList>
            <person name="Li J."/>
            <person name="Huang J."/>
            <person name="Liao S."/>
            <person name="Wang G."/>
        </authorList>
    </citation>
    <scope>NUCLEOTIDE SEQUENCE [LARGE SCALE GENOMIC DNA]</scope>
    <source>
        <strain evidence="2 3">JH-7</strain>
    </source>
</reference>
<dbReference type="STRING" id="1873176.BFN67_22585"/>
<feature type="transmembrane region" description="Helical" evidence="1">
    <location>
        <begin position="21"/>
        <end position="40"/>
    </location>
</feature>
<keyword evidence="3" id="KW-1185">Reference proteome</keyword>
<feature type="transmembrane region" description="Helical" evidence="1">
    <location>
        <begin position="254"/>
        <end position="275"/>
    </location>
</feature>
<feature type="transmembrane region" description="Helical" evidence="1">
    <location>
        <begin position="209"/>
        <end position="225"/>
    </location>
</feature>
<keyword evidence="1" id="KW-0812">Transmembrane</keyword>
<feature type="transmembrane region" description="Helical" evidence="1">
    <location>
        <begin position="137"/>
        <end position="156"/>
    </location>
</feature>
<feature type="transmembrane region" description="Helical" evidence="1">
    <location>
        <begin position="358"/>
        <end position="380"/>
    </location>
</feature>
<keyword evidence="1" id="KW-1133">Transmembrane helix</keyword>
<feature type="transmembrane region" description="Helical" evidence="1">
    <location>
        <begin position="80"/>
        <end position="99"/>
    </location>
</feature>
<dbReference type="Proteomes" id="UP000191905">
    <property type="component" value="Unassembled WGS sequence"/>
</dbReference>
<evidence type="ECO:0000256" key="1">
    <source>
        <dbReference type="SAM" id="Phobius"/>
    </source>
</evidence>
<name>A0A1V8RLV3_9HYPH</name>
<organism evidence="2 3">
    <name type="scientific">Manganibacter manganicus</name>
    <dbReference type="NCBI Taxonomy" id="1873176"/>
    <lineage>
        <taxon>Bacteria</taxon>
        <taxon>Pseudomonadati</taxon>
        <taxon>Pseudomonadota</taxon>
        <taxon>Alphaproteobacteria</taxon>
        <taxon>Hyphomicrobiales</taxon>
        <taxon>Phyllobacteriaceae</taxon>
        <taxon>Manganibacter</taxon>
    </lineage>
</organism>
<comment type="caution">
    <text evidence="2">The sequence shown here is derived from an EMBL/GenBank/DDBJ whole genome shotgun (WGS) entry which is preliminary data.</text>
</comment>
<feature type="transmembrane region" description="Helical" evidence="1">
    <location>
        <begin position="105"/>
        <end position="125"/>
    </location>
</feature>
<protein>
    <submittedName>
        <fullName evidence="2">Uncharacterized protein</fullName>
    </submittedName>
</protein>
<proteinExistence type="predicted"/>
<evidence type="ECO:0000313" key="3">
    <source>
        <dbReference type="Proteomes" id="UP000191905"/>
    </source>
</evidence>
<accession>A0A1V8RLV3</accession>
<dbReference type="RefSeq" id="WP_139789253.1">
    <property type="nucleotide sequence ID" value="NZ_MDET01000038.1"/>
</dbReference>
<dbReference type="AlphaFoldDB" id="A0A1V8RLV3"/>